<evidence type="ECO:0000313" key="2">
    <source>
        <dbReference type="EMBL" id="SVE17517.1"/>
    </source>
</evidence>
<proteinExistence type="predicted"/>
<organism evidence="2">
    <name type="scientific">marine metagenome</name>
    <dbReference type="NCBI Taxonomy" id="408172"/>
    <lineage>
        <taxon>unclassified sequences</taxon>
        <taxon>metagenomes</taxon>
        <taxon>ecological metagenomes</taxon>
    </lineage>
</organism>
<dbReference type="AlphaFoldDB" id="A0A383BBM8"/>
<gene>
    <name evidence="2" type="ORF">METZ01_LOCUS470371</name>
</gene>
<reference evidence="2" key="1">
    <citation type="submission" date="2018-05" db="EMBL/GenBank/DDBJ databases">
        <authorList>
            <person name="Lanie J.A."/>
            <person name="Ng W.-L."/>
            <person name="Kazmierczak K.M."/>
            <person name="Andrzejewski T.M."/>
            <person name="Davidsen T.M."/>
            <person name="Wayne K.J."/>
            <person name="Tettelin H."/>
            <person name="Glass J.I."/>
            <person name="Rusch D."/>
            <person name="Podicherti R."/>
            <person name="Tsui H.-C.T."/>
            <person name="Winkler M.E."/>
        </authorList>
    </citation>
    <scope>NUCLEOTIDE SEQUENCE</scope>
</reference>
<accession>A0A383BBM8</accession>
<protein>
    <submittedName>
        <fullName evidence="2">Uncharacterized protein</fullName>
    </submittedName>
</protein>
<dbReference type="EMBL" id="UINC01199206">
    <property type="protein sequence ID" value="SVE17517.1"/>
    <property type="molecule type" value="Genomic_DNA"/>
</dbReference>
<feature type="region of interest" description="Disordered" evidence="1">
    <location>
        <begin position="21"/>
        <end position="62"/>
    </location>
</feature>
<sequence length="62" mass="7009">AVEEVIVAGVEDVYRQQTRYARAPSVDPPPRYWQNARRARTANPPRPTRRARFPAALAAHAI</sequence>
<feature type="non-terminal residue" evidence="2">
    <location>
        <position position="62"/>
    </location>
</feature>
<feature type="non-terminal residue" evidence="2">
    <location>
        <position position="1"/>
    </location>
</feature>
<feature type="compositionally biased region" description="Low complexity" evidence="1">
    <location>
        <begin position="53"/>
        <end position="62"/>
    </location>
</feature>
<name>A0A383BBM8_9ZZZZ</name>
<evidence type="ECO:0000256" key="1">
    <source>
        <dbReference type="SAM" id="MobiDB-lite"/>
    </source>
</evidence>